<dbReference type="PROSITE" id="PS50127">
    <property type="entry name" value="UBC_2"/>
    <property type="match status" value="1"/>
</dbReference>
<dbReference type="InterPro" id="IPR000608">
    <property type="entry name" value="UBC"/>
</dbReference>
<dbReference type="Gene3D" id="3.10.110.10">
    <property type="entry name" value="Ubiquitin Conjugating Enzyme"/>
    <property type="match status" value="1"/>
</dbReference>
<dbReference type="InterPro" id="IPR016135">
    <property type="entry name" value="UBQ-conjugating_enzyme/RWD"/>
</dbReference>
<comment type="caution">
    <text evidence="2">The sequence shown here is derived from an EMBL/GenBank/DDBJ whole genome shotgun (WGS) entry which is preliminary data.</text>
</comment>
<dbReference type="Proteomes" id="UP000285301">
    <property type="component" value="Unassembled WGS sequence"/>
</dbReference>
<evidence type="ECO:0000313" key="3">
    <source>
        <dbReference type="Proteomes" id="UP000285301"/>
    </source>
</evidence>
<evidence type="ECO:0000259" key="1">
    <source>
        <dbReference type="PROSITE" id="PS50127"/>
    </source>
</evidence>
<keyword evidence="3" id="KW-1185">Reference proteome</keyword>
<dbReference type="SUPFAM" id="SSF54495">
    <property type="entry name" value="UBC-like"/>
    <property type="match status" value="1"/>
</dbReference>
<dbReference type="Pfam" id="PF00179">
    <property type="entry name" value="UQ_con"/>
    <property type="match status" value="1"/>
</dbReference>
<protein>
    <recommendedName>
        <fullName evidence="1">UBC core domain-containing protein</fullName>
    </recommendedName>
</protein>
<name>A0A3S3SMQ1_9ACAR</name>
<reference evidence="2 3" key="1">
    <citation type="journal article" date="2018" name="Gigascience">
        <title>Genomes of trombidid mites reveal novel predicted allergens and laterally-transferred genes associated with secondary metabolism.</title>
        <authorList>
            <person name="Dong X."/>
            <person name="Chaisiri K."/>
            <person name="Xia D."/>
            <person name="Armstrong S.D."/>
            <person name="Fang Y."/>
            <person name="Donnelly M.J."/>
            <person name="Kadowaki T."/>
            <person name="McGarry J.W."/>
            <person name="Darby A.C."/>
            <person name="Makepeace B.L."/>
        </authorList>
    </citation>
    <scope>NUCLEOTIDE SEQUENCE [LARGE SCALE GENOMIC DNA]</scope>
    <source>
        <strain evidence="2">UoL-WK</strain>
    </source>
</reference>
<evidence type="ECO:0000313" key="2">
    <source>
        <dbReference type="EMBL" id="RWS17382.1"/>
    </source>
</evidence>
<sequence length="74" mass="8272">MITGPSDSPYQGGVQGNWSAAMTISSVLISLTSLLTDPNASDPLVPSAARLFRRDRRQYEEKAREWTRKFAMIQ</sequence>
<accession>A0A3S3SMQ1</accession>
<dbReference type="AlphaFoldDB" id="A0A3S3SMQ1"/>
<organism evidence="2 3">
    <name type="scientific">Dinothrombium tinctorium</name>
    <dbReference type="NCBI Taxonomy" id="1965070"/>
    <lineage>
        <taxon>Eukaryota</taxon>
        <taxon>Metazoa</taxon>
        <taxon>Ecdysozoa</taxon>
        <taxon>Arthropoda</taxon>
        <taxon>Chelicerata</taxon>
        <taxon>Arachnida</taxon>
        <taxon>Acari</taxon>
        <taxon>Acariformes</taxon>
        <taxon>Trombidiformes</taxon>
        <taxon>Prostigmata</taxon>
        <taxon>Anystina</taxon>
        <taxon>Parasitengona</taxon>
        <taxon>Trombidioidea</taxon>
        <taxon>Trombidiidae</taxon>
        <taxon>Dinothrombium</taxon>
    </lineage>
</organism>
<gene>
    <name evidence="2" type="ORF">B4U79_14352</name>
</gene>
<feature type="non-terminal residue" evidence="2">
    <location>
        <position position="74"/>
    </location>
</feature>
<feature type="domain" description="UBC core" evidence="1">
    <location>
        <begin position="1"/>
        <end position="72"/>
    </location>
</feature>
<dbReference type="EMBL" id="NCKU01000087">
    <property type="protein sequence ID" value="RWS17382.1"/>
    <property type="molecule type" value="Genomic_DNA"/>
</dbReference>
<dbReference type="STRING" id="1965070.A0A3S3SMQ1"/>
<proteinExistence type="predicted"/>
<dbReference type="PANTHER" id="PTHR24068">
    <property type="entry name" value="UBIQUITIN-CONJUGATING ENZYME E2"/>
    <property type="match status" value="1"/>
</dbReference>